<sequence length="191" mass="20441">MPTFGTCCFLYQEHPLPSSAIKVQPKLFPGPPLLDSPRPEAASIFCAQTALGEKHIWSSWNTGPSARECPGAQNLYLDHLMFTLSPATTHNSLAVSPSGTVTVGGIPKIVSSPGHKDKTLLATLKILSYPCHLTPKAPQNCHFTQNSELDPSLVSVLPVESNTGVKAAIFYSHLADEQGAIRLQLVSGDQV</sequence>
<evidence type="ECO:0000313" key="1">
    <source>
        <dbReference type="EMBL" id="KAK2104434.1"/>
    </source>
</evidence>
<name>A0ABQ9V4Z2_SAGOE</name>
<evidence type="ECO:0000313" key="2">
    <source>
        <dbReference type="Proteomes" id="UP001266305"/>
    </source>
</evidence>
<dbReference type="Proteomes" id="UP001266305">
    <property type="component" value="Unassembled WGS sequence"/>
</dbReference>
<gene>
    <name evidence="1" type="ORF">P7K49_018290</name>
</gene>
<protein>
    <submittedName>
        <fullName evidence="1">Uncharacterized protein</fullName>
    </submittedName>
</protein>
<proteinExistence type="predicted"/>
<comment type="caution">
    <text evidence="1">The sequence shown here is derived from an EMBL/GenBank/DDBJ whole genome shotgun (WGS) entry which is preliminary data.</text>
</comment>
<reference evidence="1 2" key="1">
    <citation type="submission" date="2023-05" db="EMBL/GenBank/DDBJ databases">
        <title>B98-5 Cell Line De Novo Hybrid Assembly: An Optical Mapping Approach.</title>
        <authorList>
            <person name="Kananen K."/>
            <person name="Auerbach J.A."/>
            <person name="Kautto E."/>
            <person name="Blachly J.S."/>
        </authorList>
    </citation>
    <scope>NUCLEOTIDE SEQUENCE [LARGE SCALE GENOMIC DNA]</scope>
    <source>
        <strain evidence="1">B95-8</strain>
        <tissue evidence="1">Cell line</tissue>
    </source>
</reference>
<accession>A0ABQ9V4Z2</accession>
<dbReference type="EMBL" id="JASSZA010000008">
    <property type="protein sequence ID" value="KAK2104434.1"/>
    <property type="molecule type" value="Genomic_DNA"/>
</dbReference>
<organism evidence="1 2">
    <name type="scientific">Saguinus oedipus</name>
    <name type="common">Cotton-top tamarin</name>
    <name type="synonym">Oedipomidas oedipus</name>
    <dbReference type="NCBI Taxonomy" id="9490"/>
    <lineage>
        <taxon>Eukaryota</taxon>
        <taxon>Metazoa</taxon>
        <taxon>Chordata</taxon>
        <taxon>Craniata</taxon>
        <taxon>Vertebrata</taxon>
        <taxon>Euteleostomi</taxon>
        <taxon>Mammalia</taxon>
        <taxon>Eutheria</taxon>
        <taxon>Euarchontoglires</taxon>
        <taxon>Primates</taxon>
        <taxon>Haplorrhini</taxon>
        <taxon>Platyrrhini</taxon>
        <taxon>Cebidae</taxon>
        <taxon>Callitrichinae</taxon>
        <taxon>Saguinus</taxon>
    </lineage>
</organism>
<keyword evidence="2" id="KW-1185">Reference proteome</keyword>